<dbReference type="KEGG" id="amob:HG15A2_23460"/>
<feature type="domain" description="VWFA" evidence="2">
    <location>
        <begin position="31"/>
        <end position="173"/>
    </location>
</feature>
<dbReference type="SMART" id="SM00327">
    <property type="entry name" value="VWA"/>
    <property type="match status" value="1"/>
</dbReference>
<proteinExistence type="predicted"/>
<dbReference type="PROSITE" id="PS50234">
    <property type="entry name" value="VWFA"/>
    <property type="match status" value="1"/>
</dbReference>
<dbReference type="Pfam" id="PF00092">
    <property type="entry name" value="VWA"/>
    <property type="match status" value="1"/>
</dbReference>
<evidence type="ECO:0000259" key="2">
    <source>
        <dbReference type="PROSITE" id="PS50234"/>
    </source>
</evidence>
<dbReference type="SUPFAM" id="SSF53300">
    <property type="entry name" value="vWA-like"/>
    <property type="match status" value="1"/>
</dbReference>
<keyword evidence="4" id="KW-1185">Reference proteome</keyword>
<gene>
    <name evidence="3" type="ORF">HG15A2_23460</name>
</gene>
<name>A0A517MW04_9BACT</name>
<feature type="region of interest" description="Disordered" evidence="1">
    <location>
        <begin position="210"/>
        <end position="236"/>
    </location>
</feature>
<dbReference type="Gene3D" id="3.40.50.410">
    <property type="entry name" value="von Willebrand factor, type A domain"/>
    <property type="match status" value="1"/>
</dbReference>
<sequence length="236" mass="25829">MEQRPFGEGIVDDQPAFGTNSFAENPEPRVPCVLILDVSSSMAGDPIKQLNDGLICYKDELTADSLASKRVEVSVVTFGSEVNTVVDYTTSEGFFPPKLEANGLTYMGQAVNQAIDSLEARKQEYKNAGISYYRPWIFLITDGAPNDSNWEQAAQRAVEGDKAKSFSMYCVGVEGADFETLAKFCVLEPLKLQGLRFRDLFLWLSSSQQSVSRSTPGDEVPLENPTVGDGWATASV</sequence>
<dbReference type="EMBL" id="CP036263">
    <property type="protein sequence ID" value="QDS99056.1"/>
    <property type="molecule type" value="Genomic_DNA"/>
</dbReference>
<organism evidence="3 4">
    <name type="scientific">Adhaeretor mobilis</name>
    <dbReference type="NCBI Taxonomy" id="1930276"/>
    <lineage>
        <taxon>Bacteria</taxon>
        <taxon>Pseudomonadati</taxon>
        <taxon>Planctomycetota</taxon>
        <taxon>Planctomycetia</taxon>
        <taxon>Pirellulales</taxon>
        <taxon>Lacipirellulaceae</taxon>
        <taxon>Adhaeretor</taxon>
    </lineage>
</organism>
<dbReference type="InterPro" id="IPR011392">
    <property type="entry name" value="Tellurite-R_TerY"/>
</dbReference>
<dbReference type="Proteomes" id="UP000319852">
    <property type="component" value="Chromosome"/>
</dbReference>
<feature type="region of interest" description="Disordered" evidence="1">
    <location>
        <begin position="1"/>
        <end position="23"/>
    </location>
</feature>
<reference evidence="3 4" key="1">
    <citation type="submission" date="2019-02" db="EMBL/GenBank/DDBJ databases">
        <title>Deep-cultivation of Planctomycetes and their phenomic and genomic characterization uncovers novel biology.</title>
        <authorList>
            <person name="Wiegand S."/>
            <person name="Jogler M."/>
            <person name="Boedeker C."/>
            <person name="Pinto D."/>
            <person name="Vollmers J."/>
            <person name="Rivas-Marin E."/>
            <person name="Kohn T."/>
            <person name="Peeters S.H."/>
            <person name="Heuer A."/>
            <person name="Rast P."/>
            <person name="Oberbeckmann S."/>
            <person name="Bunk B."/>
            <person name="Jeske O."/>
            <person name="Meyerdierks A."/>
            <person name="Storesund J.E."/>
            <person name="Kallscheuer N."/>
            <person name="Luecker S."/>
            <person name="Lage O.M."/>
            <person name="Pohl T."/>
            <person name="Merkel B.J."/>
            <person name="Hornburger P."/>
            <person name="Mueller R.-W."/>
            <person name="Bruemmer F."/>
            <person name="Labrenz M."/>
            <person name="Spormann A.M."/>
            <person name="Op den Camp H."/>
            <person name="Overmann J."/>
            <person name="Amann R."/>
            <person name="Jetten M.S.M."/>
            <person name="Mascher T."/>
            <person name="Medema M.H."/>
            <person name="Devos D.P."/>
            <person name="Kaster A.-K."/>
            <person name="Ovreas L."/>
            <person name="Rohde M."/>
            <person name="Galperin M.Y."/>
            <person name="Jogler C."/>
        </authorList>
    </citation>
    <scope>NUCLEOTIDE SEQUENCE [LARGE SCALE GENOMIC DNA]</scope>
    <source>
        <strain evidence="3 4">HG15A2</strain>
    </source>
</reference>
<protein>
    <submittedName>
        <fullName evidence="3">von Willebrand factor type A domain protein</fullName>
    </submittedName>
</protein>
<dbReference type="InterPro" id="IPR002035">
    <property type="entry name" value="VWF_A"/>
</dbReference>
<evidence type="ECO:0000256" key="1">
    <source>
        <dbReference type="SAM" id="MobiDB-lite"/>
    </source>
</evidence>
<dbReference type="PIRSF" id="PIRSF020634">
    <property type="entry name" value="TerY_vWA"/>
    <property type="match status" value="1"/>
</dbReference>
<evidence type="ECO:0000313" key="3">
    <source>
        <dbReference type="EMBL" id="QDS99056.1"/>
    </source>
</evidence>
<dbReference type="AlphaFoldDB" id="A0A517MW04"/>
<dbReference type="InterPro" id="IPR036465">
    <property type="entry name" value="vWFA_dom_sf"/>
</dbReference>
<evidence type="ECO:0000313" key="4">
    <source>
        <dbReference type="Proteomes" id="UP000319852"/>
    </source>
</evidence>
<dbReference type="RefSeq" id="WP_218932502.1">
    <property type="nucleotide sequence ID" value="NZ_CP036263.1"/>
</dbReference>
<accession>A0A517MW04</accession>